<proteinExistence type="predicted"/>
<evidence type="ECO:0000313" key="1">
    <source>
        <dbReference type="Proteomes" id="UP000095283"/>
    </source>
</evidence>
<evidence type="ECO:0000313" key="2">
    <source>
        <dbReference type="WBParaSite" id="Hba_15956"/>
    </source>
</evidence>
<dbReference type="AlphaFoldDB" id="A0A1I7XEQ9"/>
<dbReference type="WBParaSite" id="Hba_15956">
    <property type="protein sequence ID" value="Hba_15956"/>
    <property type="gene ID" value="Hba_15956"/>
</dbReference>
<accession>A0A1I7XEQ9</accession>
<keyword evidence="1" id="KW-1185">Reference proteome</keyword>
<reference evidence="2" key="1">
    <citation type="submission" date="2016-11" db="UniProtKB">
        <authorList>
            <consortium name="WormBaseParasite"/>
        </authorList>
    </citation>
    <scope>IDENTIFICATION</scope>
</reference>
<organism evidence="1 2">
    <name type="scientific">Heterorhabditis bacteriophora</name>
    <name type="common">Entomopathogenic nematode worm</name>
    <dbReference type="NCBI Taxonomy" id="37862"/>
    <lineage>
        <taxon>Eukaryota</taxon>
        <taxon>Metazoa</taxon>
        <taxon>Ecdysozoa</taxon>
        <taxon>Nematoda</taxon>
        <taxon>Chromadorea</taxon>
        <taxon>Rhabditida</taxon>
        <taxon>Rhabditina</taxon>
        <taxon>Rhabditomorpha</taxon>
        <taxon>Strongyloidea</taxon>
        <taxon>Heterorhabditidae</taxon>
        <taxon>Heterorhabditis</taxon>
    </lineage>
</organism>
<sequence>MVRSSYSLISSQDLTYFPRLTVLRSPLDSYKVNLMVKCLCHKSRETATTTAEQLFCLHDPVPVLFKCPIL</sequence>
<name>A0A1I7XEQ9_HETBA</name>
<dbReference type="Proteomes" id="UP000095283">
    <property type="component" value="Unplaced"/>
</dbReference>
<protein>
    <submittedName>
        <fullName evidence="2">Ovule protein</fullName>
    </submittedName>
</protein>